<protein>
    <submittedName>
        <fullName evidence="1">Uncharacterized protein</fullName>
    </submittedName>
</protein>
<evidence type="ECO:0000313" key="2">
    <source>
        <dbReference type="Proteomes" id="UP000284557"/>
    </source>
</evidence>
<reference evidence="1 2" key="1">
    <citation type="submission" date="2018-08" db="EMBL/GenBank/DDBJ databases">
        <title>Linezolid Resistance in Mycobacterium abscessus: MIC Distribution and Comprehensive Investigation of Resistance Mechanisms.</title>
        <authorList>
            <person name="Ye M."/>
            <person name="Xu L."/>
            <person name="Zou Y."/>
            <person name="Li B."/>
            <person name="Guo Q."/>
            <person name="Zhang Y."/>
            <person name="Zhan M."/>
            <person name="Xu B."/>
            <person name="Yu F."/>
            <person name="Zhang Z."/>
            <person name="Chu H."/>
        </authorList>
    </citation>
    <scope>NUCLEOTIDE SEQUENCE [LARGE SCALE GENOMIC DNA]</scope>
    <source>
        <strain evidence="1 2">G143</strain>
    </source>
</reference>
<dbReference type="AlphaFoldDB" id="A0ABD7HG44"/>
<sequence>MKSGPEHPSRPDILASRRTTWKRFADSVVERAMADLHDPEQLDVLKRAGEIVCRSAEGGQQQRL</sequence>
<name>A0ABD7HG44_9MYCO</name>
<proteinExistence type="predicted"/>
<comment type="caution">
    <text evidence="1">The sequence shown here is derived from an EMBL/GenBank/DDBJ whole genome shotgun (WGS) entry which is preliminary data.</text>
</comment>
<dbReference type="EMBL" id="QXBN01000049">
    <property type="protein sequence ID" value="RIT28660.1"/>
    <property type="molecule type" value="Genomic_DNA"/>
</dbReference>
<organism evidence="1 2">
    <name type="scientific">Mycobacteroides abscessus</name>
    <dbReference type="NCBI Taxonomy" id="36809"/>
    <lineage>
        <taxon>Bacteria</taxon>
        <taxon>Bacillati</taxon>
        <taxon>Actinomycetota</taxon>
        <taxon>Actinomycetes</taxon>
        <taxon>Mycobacteriales</taxon>
        <taxon>Mycobacteriaceae</taxon>
        <taxon>Mycobacteroides</taxon>
    </lineage>
</organism>
<evidence type="ECO:0000313" key="1">
    <source>
        <dbReference type="EMBL" id="RIT28660.1"/>
    </source>
</evidence>
<gene>
    <name evidence="1" type="ORF">D2E76_27195</name>
</gene>
<dbReference type="Proteomes" id="UP000284557">
    <property type="component" value="Unassembled WGS sequence"/>
</dbReference>
<accession>A0ABD7HG44</accession>